<evidence type="ECO:0000259" key="1">
    <source>
        <dbReference type="Pfam" id="PF07589"/>
    </source>
</evidence>
<evidence type="ECO:0000313" key="3">
    <source>
        <dbReference type="Proteomes" id="UP000557872"/>
    </source>
</evidence>
<comment type="caution">
    <text evidence="2">The sequence shown here is derived from an EMBL/GenBank/DDBJ whole genome shotgun (WGS) entry which is preliminary data.</text>
</comment>
<gene>
    <name evidence="2" type="ORF">HW115_12070</name>
</gene>
<dbReference type="Pfam" id="PF07589">
    <property type="entry name" value="PEP-CTERM"/>
    <property type="match status" value="1"/>
</dbReference>
<keyword evidence="3" id="KW-1185">Reference proteome</keyword>
<protein>
    <submittedName>
        <fullName evidence="2">PEP-CTERM sorting domain-containing protein</fullName>
    </submittedName>
</protein>
<dbReference type="AlphaFoldDB" id="A0A851GNE0"/>
<dbReference type="InterPro" id="IPR013424">
    <property type="entry name" value="Ice-binding_C"/>
</dbReference>
<sequence length="311" mass="32229">MTAVFDGSGVGGAGELGGTFESVFTFETEDQFDIGSHFANLGVSDDRIADGGGLNTYATRQQHVYTFERVVEQVSASGSQSYGAGTEFGSVSPSLTNTGDNSSTGFAATSAAILGSETLESGTTVSMSFTKIEDAASTDLYGDKGGVSDFATDILDLTGLDGVMHVVELTYDDTVLTEGEGAMQVVWLTEYDTDPGAGESLQDIWVNAVLGNSDVVALDILGGTVTTAEGTTGIQAYLQDKRFSGSYESYLASLGGSDSDPELGAWGVHTGSNKVWAVIDHNSSFAGAVPEPSSIALLGLGGISLLLRRRR</sequence>
<dbReference type="NCBIfam" id="TIGR02595">
    <property type="entry name" value="PEP_CTERM"/>
    <property type="match status" value="1"/>
</dbReference>
<reference evidence="2 3" key="1">
    <citation type="submission" date="2020-07" db="EMBL/GenBank/DDBJ databases">
        <title>Roseicoccus Jingziensis gen. nov., sp. nov., isolated from coastal seawater.</title>
        <authorList>
            <person name="Feng X."/>
        </authorList>
    </citation>
    <scope>NUCLEOTIDE SEQUENCE [LARGE SCALE GENOMIC DNA]</scope>
    <source>
        <strain evidence="2 3">N1E253</strain>
    </source>
</reference>
<name>A0A851GNE0_9BACT</name>
<accession>A0A851GNE0</accession>
<organism evidence="2 3">
    <name type="scientific">Oceaniferula marina</name>
    <dbReference type="NCBI Taxonomy" id="2748318"/>
    <lineage>
        <taxon>Bacteria</taxon>
        <taxon>Pseudomonadati</taxon>
        <taxon>Verrucomicrobiota</taxon>
        <taxon>Verrucomicrobiia</taxon>
        <taxon>Verrucomicrobiales</taxon>
        <taxon>Verrucomicrobiaceae</taxon>
        <taxon>Oceaniferula</taxon>
    </lineage>
</organism>
<dbReference type="EMBL" id="JACBAZ010000004">
    <property type="protein sequence ID" value="NWK56350.1"/>
    <property type="molecule type" value="Genomic_DNA"/>
</dbReference>
<dbReference type="Proteomes" id="UP000557872">
    <property type="component" value="Unassembled WGS sequence"/>
</dbReference>
<evidence type="ECO:0000313" key="2">
    <source>
        <dbReference type="EMBL" id="NWK56350.1"/>
    </source>
</evidence>
<feature type="domain" description="Ice-binding protein C-terminal" evidence="1">
    <location>
        <begin position="288"/>
        <end position="310"/>
    </location>
</feature>
<proteinExistence type="predicted"/>